<comment type="function">
    <text evidence="1">Involved in the transposition of the insertion sequence.</text>
</comment>
<accession>A0ABU7XBW3</accession>
<comment type="caution">
    <text evidence="4">The sequence shown here is derived from an EMBL/GenBank/DDBJ whole genome shotgun (WGS) entry which is preliminary data.</text>
</comment>
<dbReference type="Pfam" id="PF00665">
    <property type="entry name" value="rve"/>
    <property type="match status" value="1"/>
</dbReference>
<sequence length="471" mass="55919">MTKYKTEFKIKVVKEYLEGNIGYKDLAKKYSIPDNSTVRRWVNAYESQGYDGLKVSRSNNNYSLDFKLNVVDLYLTGEMSYQSLANELKINNPSIIARWVTEFREEGIEGLKAKKRGRPSNMPSTDKNKNLKNKNSKVKEDLSELEKLRKENYYLQMEVEILKKKDSILSNDTGRNRQISEVIRSLRDKFKLKDLLEYFNFPKSTYMYWQKRLDRPNKDEQVEKTILDIRKDNPNYGYRRITAMLKRLGYVINKKKVQRLVQKLKLQVTSFSRKTRKYSSYKGTIGKVADNEINRKFTVERPYTQITTDTTEFKYLEKDKNGNYQVKKLYLNPYLDMYNGEIISYEISKQPTLKPILKALDKAIEITSINKEERVFHSDQGWAYQVKQYTSILETHGITQSMSRKGNCLDNSPMENFFGILKQEIYYGKKFYSYEELKETIEEYMKYYNKERIKEKLGYLSPIEYREKNAA</sequence>
<dbReference type="PROSITE" id="PS50994">
    <property type="entry name" value="INTEGRASE"/>
    <property type="match status" value="1"/>
</dbReference>
<feature type="region of interest" description="Disordered" evidence="2">
    <location>
        <begin position="111"/>
        <end position="138"/>
    </location>
</feature>
<dbReference type="SUPFAM" id="SSF46689">
    <property type="entry name" value="Homeodomain-like"/>
    <property type="match status" value="1"/>
</dbReference>
<dbReference type="PANTHER" id="PTHR46889:SF4">
    <property type="entry name" value="TRANSPOSASE INSO FOR INSERTION SEQUENCE ELEMENT IS911B-RELATED"/>
    <property type="match status" value="1"/>
</dbReference>
<dbReference type="InterPro" id="IPR048020">
    <property type="entry name" value="Transpos_IS3"/>
</dbReference>
<evidence type="ECO:0000259" key="3">
    <source>
        <dbReference type="PROSITE" id="PS50994"/>
    </source>
</evidence>
<dbReference type="InterPro" id="IPR055247">
    <property type="entry name" value="InsJ-like_HTH"/>
</dbReference>
<evidence type="ECO:0000256" key="1">
    <source>
        <dbReference type="ARBA" id="ARBA00002286"/>
    </source>
</evidence>
<dbReference type="NCBIfam" id="NF033516">
    <property type="entry name" value="transpos_IS3"/>
    <property type="match status" value="1"/>
</dbReference>
<dbReference type="RefSeq" id="WP_332087497.1">
    <property type="nucleotide sequence ID" value="NZ_JARBCY010000044.1"/>
</dbReference>
<dbReference type="EMBL" id="JARBCY010000044">
    <property type="protein sequence ID" value="MEF3318422.1"/>
    <property type="molecule type" value="Genomic_DNA"/>
</dbReference>
<protein>
    <submittedName>
        <fullName evidence="4">IS3 family transposase</fullName>
    </submittedName>
</protein>
<gene>
    <name evidence="4" type="ORF">PV361_06870</name>
</gene>
<evidence type="ECO:0000313" key="4">
    <source>
        <dbReference type="EMBL" id="MEF3318422.1"/>
    </source>
</evidence>
<dbReference type="Gene3D" id="1.10.10.10">
    <property type="entry name" value="Winged helix-like DNA-binding domain superfamily/Winged helix DNA-binding domain"/>
    <property type="match status" value="2"/>
</dbReference>
<dbReference type="InterPro" id="IPR009057">
    <property type="entry name" value="Homeodomain-like_sf"/>
</dbReference>
<dbReference type="InterPro" id="IPR012337">
    <property type="entry name" value="RNaseH-like_sf"/>
</dbReference>
<dbReference type="InterPro" id="IPR025948">
    <property type="entry name" value="HTH-like_dom"/>
</dbReference>
<dbReference type="InterPro" id="IPR036388">
    <property type="entry name" value="WH-like_DNA-bd_sf"/>
</dbReference>
<dbReference type="SUPFAM" id="SSF53098">
    <property type="entry name" value="Ribonuclease H-like"/>
    <property type="match status" value="1"/>
</dbReference>
<dbReference type="PANTHER" id="PTHR46889">
    <property type="entry name" value="TRANSPOSASE INSF FOR INSERTION SEQUENCE IS3B-RELATED"/>
    <property type="match status" value="1"/>
</dbReference>
<dbReference type="Proteomes" id="UP001328425">
    <property type="component" value="Unassembled WGS sequence"/>
</dbReference>
<dbReference type="SUPFAM" id="SSF48295">
    <property type="entry name" value="TrpR-like"/>
    <property type="match status" value="1"/>
</dbReference>
<organism evidence="4 5">
    <name type="scientific">Peptoniphilus grossensis</name>
    <dbReference type="NCBI Taxonomy" id="1465756"/>
    <lineage>
        <taxon>Bacteria</taxon>
        <taxon>Bacillati</taxon>
        <taxon>Bacillota</taxon>
        <taxon>Tissierellia</taxon>
        <taxon>Tissierellales</taxon>
        <taxon>Peptoniphilaceae</taxon>
        <taxon>Peptoniphilus</taxon>
    </lineage>
</organism>
<evidence type="ECO:0000256" key="2">
    <source>
        <dbReference type="SAM" id="MobiDB-lite"/>
    </source>
</evidence>
<name>A0ABU7XBW3_9FIRM</name>
<dbReference type="Gene3D" id="3.30.420.10">
    <property type="entry name" value="Ribonuclease H-like superfamily/Ribonuclease H"/>
    <property type="match status" value="1"/>
</dbReference>
<dbReference type="Pfam" id="PF13518">
    <property type="entry name" value="HTH_28"/>
    <property type="match status" value="2"/>
</dbReference>
<keyword evidence="5" id="KW-1185">Reference proteome</keyword>
<dbReference type="InterPro" id="IPR010921">
    <property type="entry name" value="Trp_repressor/repl_initiator"/>
</dbReference>
<feature type="domain" description="Integrase catalytic" evidence="3">
    <location>
        <begin position="298"/>
        <end position="470"/>
    </location>
</feature>
<proteinExistence type="predicted"/>
<reference evidence="4 5" key="1">
    <citation type="submission" date="2022-11" db="EMBL/GenBank/DDBJ databases">
        <title>The First Case of Preauricular Fistular Abscess Caused by Peptoniphilus grossensis.</title>
        <authorList>
            <person name="Byun J.-H."/>
        </authorList>
    </citation>
    <scope>NUCLEOTIDE SEQUENCE [LARGE SCALE GENOMIC DNA]</scope>
    <source>
        <strain evidence="4 5">GYB008</strain>
    </source>
</reference>
<dbReference type="InterPro" id="IPR036397">
    <property type="entry name" value="RNaseH_sf"/>
</dbReference>
<dbReference type="InterPro" id="IPR050900">
    <property type="entry name" value="Transposase_IS3/IS150/IS904"/>
</dbReference>
<evidence type="ECO:0000313" key="5">
    <source>
        <dbReference type="Proteomes" id="UP001328425"/>
    </source>
</evidence>
<dbReference type="Pfam" id="PF13333">
    <property type="entry name" value="rve_2"/>
    <property type="match status" value="1"/>
</dbReference>
<dbReference type="Pfam" id="PF13276">
    <property type="entry name" value="HTH_21"/>
    <property type="match status" value="1"/>
</dbReference>
<dbReference type="InterPro" id="IPR001584">
    <property type="entry name" value="Integrase_cat-core"/>
</dbReference>